<dbReference type="VEuPathDB" id="TriTrypDB:TvY486_0201930"/>
<evidence type="ECO:0000256" key="1">
    <source>
        <dbReference type="SAM" id="MobiDB-lite"/>
    </source>
</evidence>
<feature type="chain" id="PRO_5005679268" evidence="2">
    <location>
        <begin position="27"/>
        <end position="2137"/>
    </location>
</feature>
<dbReference type="InterPro" id="IPR027417">
    <property type="entry name" value="P-loop_NTPase"/>
</dbReference>
<feature type="region of interest" description="Disordered" evidence="1">
    <location>
        <begin position="157"/>
        <end position="291"/>
    </location>
</feature>
<proteinExistence type="predicted"/>
<dbReference type="SUPFAM" id="SSF52540">
    <property type="entry name" value="P-loop containing nucleoside triphosphate hydrolases"/>
    <property type="match status" value="1"/>
</dbReference>
<organism evidence="3">
    <name type="scientific">Trypanosoma vivax (strain Y486)</name>
    <dbReference type="NCBI Taxonomy" id="1055687"/>
    <lineage>
        <taxon>Eukaryota</taxon>
        <taxon>Discoba</taxon>
        <taxon>Euglenozoa</taxon>
        <taxon>Kinetoplastea</taxon>
        <taxon>Metakinetoplastina</taxon>
        <taxon>Trypanosomatida</taxon>
        <taxon>Trypanosomatidae</taxon>
        <taxon>Trypanosoma</taxon>
        <taxon>Duttonella</taxon>
    </lineage>
</organism>
<keyword evidence="2" id="KW-0732">Signal</keyword>
<reference evidence="3" key="1">
    <citation type="journal article" date="2012" name="Proc. Natl. Acad. Sci. U.S.A.">
        <title>Antigenic diversity is generated by distinct evolutionary mechanisms in African trypanosome species.</title>
        <authorList>
            <person name="Jackson A.P."/>
            <person name="Berry A."/>
            <person name="Aslett M."/>
            <person name="Allison H.C."/>
            <person name="Burton P."/>
            <person name="Vavrova-Anderson J."/>
            <person name="Brown R."/>
            <person name="Browne H."/>
            <person name="Corton N."/>
            <person name="Hauser H."/>
            <person name="Gamble J."/>
            <person name="Gilderthorp R."/>
            <person name="Marcello L."/>
            <person name="McQuillan J."/>
            <person name="Otto T.D."/>
            <person name="Quail M.A."/>
            <person name="Sanders M.J."/>
            <person name="van Tonder A."/>
            <person name="Ginger M.L."/>
            <person name="Field M.C."/>
            <person name="Barry J.D."/>
            <person name="Hertz-Fowler C."/>
            <person name="Berriman M."/>
        </authorList>
    </citation>
    <scope>NUCLEOTIDE SEQUENCE</scope>
    <source>
        <strain evidence="3">Y486</strain>
    </source>
</reference>
<accession>G0TS55</accession>
<dbReference type="PANTHER" id="PTHR35615">
    <property type="entry name" value="PRESENT IN THE OUTER MITOCHONDRIAL MEMBRANE PROTEOME 22-RELATED"/>
    <property type="match status" value="1"/>
</dbReference>
<feature type="signal peptide" evidence="2">
    <location>
        <begin position="1"/>
        <end position="26"/>
    </location>
</feature>
<feature type="region of interest" description="Disordered" evidence="1">
    <location>
        <begin position="1258"/>
        <end position="1305"/>
    </location>
</feature>
<feature type="compositionally biased region" description="Polar residues" evidence="1">
    <location>
        <begin position="197"/>
        <end position="208"/>
    </location>
</feature>
<dbReference type="EMBL" id="HE573018">
    <property type="protein sequence ID" value="CCC46779.1"/>
    <property type="molecule type" value="Genomic_DNA"/>
</dbReference>
<evidence type="ECO:0000256" key="2">
    <source>
        <dbReference type="SAM" id="SignalP"/>
    </source>
</evidence>
<gene>
    <name evidence="3" type="ORF">TVY486_0201930</name>
</gene>
<sequence>MFGGPYVVHSFSTLLILVLRSHLCPADITRSITAGFCWKYASAGGLCTIVSPLTALPRVLCSICPVSLLGLPAVYHRPSPLLSSPGTADNEDAVVAAFPLLAGHMLCFPFGAGSCCWRGTANVSITPTYCTLTPSLISYTNALADIVLVKEISHAMQPRNKPVGSADTSDSAGPMATLRSGPPSTQGTRLAAPSLQRPPNSNGLSLPTQPLVRGTGDANDTLARHTACQPTLRGQVPEPGAGTRPDELQKQQQTMEVQERETGEAGGTSNSMARRASGYGGMPRHRDSGYGYGGMEARNPASDNGGAHGGMGPRSGSMYGGMAPRSGSMYGGMAPRSGSMYGGMASRMGSVYGGVAPRSGSMYGGMAPRSGSMYGGVASRSGSMYGGMAPRSGSMYGGMAPRSGSMYGGMAPRMGSMYGGMPGMGSMYGGMASRSGSMYGGVAPGMGSMYGGMAPRSGSMYGGMAPRSGSMYGGMASRMGSVYGGVHLAWAPCTEGWHLACAPCTEGWHWHGLHVRRDGTWHGLHVRRDGTSQWLHVRRDGTCSGSMYGGMAPRSGSMYGGMAPRSGSMYGGMASRMGSVYGGVAPRSGSMYGGMAPRSGSMYGGVASRSGSMYGGMAPRSGSMYGRMAPRMGSMYGGMPGMGSMYGGMASRSGSMYGGVAPGMGSMYGGMAPRSGSMYGGMAPRSGSMYGGMASRNGSVYGGVAPGSGSMYGGMAPRSGSMYGGMAPRSGSMYGGMAPRSGSMYGGMASRSGSMYGGVAPGSGSMYGGMAPRIGSMYGGVPGMGSMYGGMALGMCSMYGGMPGMGSMYGGMPGSGSMYGGMAPRSGSMYGGMSRMGSMYGGMAPRMGSMFGAPLFVGGSGGDAHPSPMRVGEGPCAGGVGTVYARSSGLKNNGDQNCNVAQQARIPSDVSKEVPSANTIPLGTENRRNKVAVVALVVVSAGSGAEASLGEGKRSVVVRSRDTAVECEVDEIVQESKLTMDGSRLLRDIIQHVGMGHNAFIILADSGPQQSVAVSAATLVMKAVMANLEKEKERKGSTYEVYVTAADLVTVENAKDHLVPANAADKPVRLGSNPLSGSCLVGLEEKTLSCEGDVEPTLRDALKHCSESKMPTVVQMTLKQIRRGGAAVDVYVSSLMLLLVKDRGDYLRSILDKTGKIVPIPLVRSMLGGSSRVVAIAALSGGDSAAEALILSNTAALREVKNTPPRSGNVSRFIAFTQEQEERCAAAVASAKDAKEKARHGFMLQQLRTVLADARELQDRPEGTKLQVYSSSREPRSGGGARGKVPGTDEPCTTPAAGAPRTVGEQQRELGTVAVAKDAGPWAVPVKIVVTGESGPPGDIIEITVEGEKKLCKVDELIRRSGDGVVECDAAKRLQGVLASGHNAALLSAEMAPELPLERQATWGIMQAVLGGVLGMGKTGATKELTLYMSVLCGDQVVADLIGDPRPRQLVLSKSPLFGVLVHEATATVVKEVAQMENVVCGALKRASGLLKKDEYIVCTAVLKQVSSDDVNVASLLVVNALDMRPYMEALEGSSAPSKALFAHAFTGPCSSVVLISYKEMDSRVSNALVAQRRMEPRSKPRSGSVKQFVSVVEKSIAVAEERLKGDPLESTCRHASSTATVVKEVAQMENVVCGALKRASGLLKKDEYIVCTAVLKQVSSDDVNVASLLVVNALDMRPYMEALEGSSAPSKALFAHAFTGPCSSVVLISYKEMDSRVSNALVAQRRMEPRSKPRSGSVKQFVSVVEKSIAVAEERLKSGERPGQSLSEMKQAVDDAKELLKAPNDRQPTAYVMPQVRESNVDTTIRVAAIVTERRESKSCCVTGGERSFTVTSAGGAKEFPADEVVRRMGHISSVRSLWVDSLVDRFIEGYNTALLTADSDGVSSGRDLMLRLAHSIFSKVSKDGELFVILVSVKPDGTSAKDLQQSEAGYVPLEVASSPLFGPCVAGAKMERAAAADTLLQGLKTAARVCEADGSLLFSLLVYKERKMGNDDVFLSSFLTVLAGADARVYVNGLEKPQKERGLLQYALGGPCLTVFALGLAASTEDTGMATTLGDLAKRVHGMKNGSIRTGSVRRFLAFSTKAVEQLRTWQEKASEGDRERLANRSASVVKVCADAEDLLRDPVGRCPVVYRQEE</sequence>
<name>G0TS55_TRYVY</name>
<evidence type="ECO:0000313" key="3">
    <source>
        <dbReference type="EMBL" id="CCC46779.1"/>
    </source>
</evidence>
<dbReference type="PANTHER" id="PTHR35615:SF7">
    <property type="entry name" value="PRESENT IN THE OUTER MITOCHONDRIAL MEMBRANE PROTEOME 22"/>
    <property type="match status" value="1"/>
</dbReference>
<protein>
    <submittedName>
        <fullName evidence="3">Uncharacterized protein</fullName>
    </submittedName>
</protein>